<evidence type="ECO:0000313" key="2">
    <source>
        <dbReference type="EMBL" id="GFO21458.1"/>
    </source>
</evidence>
<keyword evidence="3" id="KW-1185">Reference proteome</keyword>
<accession>A0AAV4BPE8</accession>
<dbReference type="EMBL" id="BLXT01005253">
    <property type="protein sequence ID" value="GFO21458.1"/>
    <property type="molecule type" value="Genomic_DNA"/>
</dbReference>
<evidence type="ECO:0000313" key="3">
    <source>
        <dbReference type="Proteomes" id="UP000735302"/>
    </source>
</evidence>
<dbReference type="Proteomes" id="UP000735302">
    <property type="component" value="Unassembled WGS sequence"/>
</dbReference>
<sequence>MLTVVQWMISSTLQELRNKWPQNKKIKVRSENPFTIDSLCDLIKKNRDDIEKCVTFELPQTQTGSRDDLADMKGSIALCNEKNASFLWDDTRPKHVGRRTSLSSDGRHVSSTSLFDGDRRHRQHHSGFVKPLGERRT</sequence>
<protein>
    <submittedName>
        <fullName evidence="2">Uncharacterized protein</fullName>
    </submittedName>
</protein>
<comment type="caution">
    <text evidence="2">The sequence shown here is derived from an EMBL/GenBank/DDBJ whole genome shotgun (WGS) entry which is preliminary data.</text>
</comment>
<organism evidence="2 3">
    <name type="scientific">Plakobranchus ocellatus</name>
    <dbReference type="NCBI Taxonomy" id="259542"/>
    <lineage>
        <taxon>Eukaryota</taxon>
        <taxon>Metazoa</taxon>
        <taxon>Spiralia</taxon>
        <taxon>Lophotrochozoa</taxon>
        <taxon>Mollusca</taxon>
        <taxon>Gastropoda</taxon>
        <taxon>Heterobranchia</taxon>
        <taxon>Euthyneura</taxon>
        <taxon>Panpulmonata</taxon>
        <taxon>Sacoglossa</taxon>
        <taxon>Placobranchoidea</taxon>
        <taxon>Plakobranchidae</taxon>
        <taxon>Plakobranchus</taxon>
    </lineage>
</organism>
<gene>
    <name evidence="2" type="ORF">PoB_004796300</name>
</gene>
<evidence type="ECO:0000256" key="1">
    <source>
        <dbReference type="SAM" id="MobiDB-lite"/>
    </source>
</evidence>
<feature type="region of interest" description="Disordered" evidence="1">
    <location>
        <begin position="96"/>
        <end position="137"/>
    </location>
</feature>
<dbReference type="AlphaFoldDB" id="A0AAV4BPE8"/>
<proteinExistence type="predicted"/>
<name>A0AAV4BPE8_9GAST</name>
<feature type="compositionally biased region" description="Polar residues" evidence="1">
    <location>
        <begin position="100"/>
        <end position="114"/>
    </location>
</feature>
<reference evidence="2 3" key="1">
    <citation type="journal article" date="2021" name="Elife">
        <title>Chloroplast acquisition without the gene transfer in kleptoplastic sea slugs, Plakobranchus ocellatus.</title>
        <authorList>
            <person name="Maeda T."/>
            <person name="Takahashi S."/>
            <person name="Yoshida T."/>
            <person name="Shimamura S."/>
            <person name="Takaki Y."/>
            <person name="Nagai Y."/>
            <person name="Toyoda A."/>
            <person name="Suzuki Y."/>
            <person name="Arimoto A."/>
            <person name="Ishii H."/>
            <person name="Satoh N."/>
            <person name="Nishiyama T."/>
            <person name="Hasebe M."/>
            <person name="Maruyama T."/>
            <person name="Minagawa J."/>
            <person name="Obokata J."/>
            <person name="Shigenobu S."/>
        </authorList>
    </citation>
    <scope>NUCLEOTIDE SEQUENCE [LARGE SCALE GENOMIC DNA]</scope>
</reference>